<feature type="transmembrane region" description="Helical" evidence="1">
    <location>
        <begin position="89"/>
        <end position="108"/>
    </location>
</feature>
<feature type="transmembrane region" description="Helical" evidence="1">
    <location>
        <begin position="114"/>
        <end position="132"/>
    </location>
</feature>
<gene>
    <name evidence="2" type="ORF">METZ01_LOCUS513691</name>
</gene>
<sequence>PGGLAIGTRILWAHLAEHRVTTSFALTTQALLTALVMFMLLVAVSIGEWIMWPIAVLSAIGLNAWNAVAMLSVIIGVPQQQSGRASGRVVMGFMTGLTLGGFLTGLTVDATGGYETAWAGLLLLSLVAATLARRSGRDRELRA</sequence>
<keyword evidence="1" id="KW-0472">Membrane</keyword>
<organism evidence="2">
    <name type="scientific">marine metagenome</name>
    <dbReference type="NCBI Taxonomy" id="408172"/>
    <lineage>
        <taxon>unclassified sequences</taxon>
        <taxon>metagenomes</taxon>
        <taxon>ecological metagenomes</taxon>
    </lineage>
</organism>
<proteinExistence type="predicted"/>
<reference evidence="2" key="1">
    <citation type="submission" date="2018-05" db="EMBL/GenBank/DDBJ databases">
        <authorList>
            <person name="Lanie J.A."/>
            <person name="Ng W.-L."/>
            <person name="Kazmierczak K.M."/>
            <person name="Andrzejewski T.M."/>
            <person name="Davidsen T.M."/>
            <person name="Wayne K.J."/>
            <person name="Tettelin H."/>
            <person name="Glass J.I."/>
            <person name="Rusch D."/>
            <person name="Podicherti R."/>
            <person name="Tsui H.-C.T."/>
            <person name="Winkler M.E."/>
        </authorList>
    </citation>
    <scope>NUCLEOTIDE SEQUENCE</scope>
</reference>
<protein>
    <submittedName>
        <fullName evidence="2">Uncharacterized protein</fullName>
    </submittedName>
</protein>
<dbReference type="AlphaFoldDB" id="A0A383EVC8"/>
<feature type="transmembrane region" description="Helical" evidence="1">
    <location>
        <begin position="24"/>
        <end position="44"/>
    </location>
</feature>
<keyword evidence="1" id="KW-1133">Transmembrane helix</keyword>
<dbReference type="SUPFAM" id="SSF103473">
    <property type="entry name" value="MFS general substrate transporter"/>
    <property type="match status" value="1"/>
</dbReference>
<name>A0A383EVC8_9ZZZZ</name>
<evidence type="ECO:0000256" key="1">
    <source>
        <dbReference type="SAM" id="Phobius"/>
    </source>
</evidence>
<dbReference type="InterPro" id="IPR036259">
    <property type="entry name" value="MFS_trans_sf"/>
</dbReference>
<feature type="transmembrane region" description="Helical" evidence="1">
    <location>
        <begin position="50"/>
        <end position="77"/>
    </location>
</feature>
<keyword evidence="1" id="KW-0812">Transmembrane</keyword>
<dbReference type="EMBL" id="UINC01229213">
    <property type="protein sequence ID" value="SVE60837.1"/>
    <property type="molecule type" value="Genomic_DNA"/>
</dbReference>
<dbReference type="Gene3D" id="1.20.1250.20">
    <property type="entry name" value="MFS general substrate transporter like domains"/>
    <property type="match status" value="1"/>
</dbReference>
<accession>A0A383EVC8</accession>
<feature type="non-terminal residue" evidence="2">
    <location>
        <position position="1"/>
    </location>
</feature>
<evidence type="ECO:0000313" key="2">
    <source>
        <dbReference type="EMBL" id="SVE60837.1"/>
    </source>
</evidence>